<feature type="transmembrane region" description="Helical" evidence="11">
    <location>
        <begin position="150"/>
        <end position="172"/>
    </location>
</feature>
<evidence type="ECO:0000256" key="2">
    <source>
        <dbReference type="ARBA" id="ARBA00022448"/>
    </source>
</evidence>
<feature type="domain" description="ABC transporter" evidence="12">
    <location>
        <begin position="357"/>
        <end position="605"/>
    </location>
</feature>
<dbReference type="Gene3D" id="3.40.50.300">
    <property type="entry name" value="P-loop containing nucleotide triphosphate hydrolases"/>
    <property type="match status" value="1"/>
</dbReference>
<keyword evidence="15" id="KW-1185">Reference proteome</keyword>
<evidence type="ECO:0000313" key="14">
    <source>
        <dbReference type="EMBL" id="KJF17264.1"/>
    </source>
</evidence>
<feature type="transmembrane region" description="Helical" evidence="11">
    <location>
        <begin position="263"/>
        <end position="283"/>
    </location>
</feature>
<dbReference type="SUPFAM" id="SSF90123">
    <property type="entry name" value="ABC transporter transmembrane region"/>
    <property type="match status" value="1"/>
</dbReference>
<dbReference type="GO" id="GO:0005524">
    <property type="term" value="F:ATP binding"/>
    <property type="evidence" value="ECO:0007669"/>
    <property type="project" value="UniProtKB-KW"/>
</dbReference>
<keyword evidence="14" id="KW-0378">Hydrolase</keyword>
<dbReference type="OrthoDB" id="9806127at2"/>
<dbReference type="InterPro" id="IPR036640">
    <property type="entry name" value="ABC1_TM_sf"/>
</dbReference>
<comment type="function">
    <text evidence="8">ABC transporter involved in fatty acid import. Transmembrane domains (TMD) form a pore in the membrane and the ATP-binding domain (NBD) is responsible for energy generation.</text>
</comment>
<feature type="transmembrane region" description="Helical" evidence="11">
    <location>
        <begin position="37"/>
        <end position="55"/>
    </location>
</feature>
<comment type="subcellular location">
    <subcellularLocation>
        <location evidence="1">Cell membrane</location>
        <topology evidence="1">Multi-pass membrane protein</topology>
    </subcellularLocation>
</comment>
<dbReference type="FunFam" id="3.40.50.300:FF:000287">
    <property type="entry name" value="Multidrug ABC transporter ATP-binding protein"/>
    <property type="match status" value="1"/>
</dbReference>
<dbReference type="AlphaFoldDB" id="A0A0D8HHD0"/>
<evidence type="ECO:0000256" key="3">
    <source>
        <dbReference type="ARBA" id="ARBA00022692"/>
    </source>
</evidence>
<proteinExistence type="inferred from homology"/>
<dbReference type="PANTHER" id="PTHR43394:SF1">
    <property type="entry name" value="ATP-BINDING CASSETTE SUB-FAMILY B MEMBER 10, MITOCHONDRIAL"/>
    <property type="match status" value="1"/>
</dbReference>
<dbReference type="RefSeq" id="WP_082058618.1">
    <property type="nucleotide sequence ID" value="NZ_JXYS01000060.1"/>
</dbReference>
<evidence type="ECO:0000256" key="8">
    <source>
        <dbReference type="ARBA" id="ARBA00055053"/>
    </source>
</evidence>
<feature type="transmembrane region" description="Helical" evidence="11">
    <location>
        <begin position="75"/>
        <end position="96"/>
    </location>
</feature>
<evidence type="ECO:0000256" key="6">
    <source>
        <dbReference type="ARBA" id="ARBA00022989"/>
    </source>
</evidence>
<feature type="transmembrane region" description="Helical" evidence="11">
    <location>
        <begin position="178"/>
        <end position="196"/>
    </location>
</feature>
<name>A0A0D8HHD0_9ACTN</name>
<evidence type="ECO:0000259" key="13">
    <source>
        <dbReference type="PROSITE" id="PS50929"/>
    </source>
</evidence>
<evidence type="ECO:0000256" key="5">
    <source>
        <dbReference type="ARBA" id="ARBA00022840"/>
    </source>
</evidence>
<dbReference type="InterPro" id="IPR003439">
    <property type="entry name" value="ABC_transporter-like_ATP-bd"/>
</dbReference>
<evidence type="ECO:0000256" key="9">
    <source>
        <dbReference type="ARBA" id="ARBA00061644"/>
    </source>
</evidence>
<dbReference type="PROSITE" id="PS00211">
    <property type="entry name" value="ABC_TRANSPORTER_1"/>
    <property type="match status" value="1"/>
</dbReference>
<organism evidence="14 15">
    <name type="scientific">Acidithrix ferrooxidans</name>
    <dbReference type="NCBI Taxonomy" id="1280514"/>
    <lineage>
        <taxon>Bacteria</taxon>
        <taxon>Bacillati</taxon>
        <taxon>Actinomycetota</taxon>
        <taxon>Acidimicrobiia</taxon>
        <taxon>Acidimicrobiales</taxon>
        <taxon>Acidimicrobiaceae</taxon>
        <taxon>Acidithrix</taxon>
    </lineage>
</organism>
<dbReference type="PROSITE" id="PS50929">
    <property type="entry name" value="ABC_TM1F"/>
    <property type="match status" value="1"/>
</dbReference>
<dbReference type="InterPro" id="IPR011527">
    <property type="entry name" value="ABC1_TM_dom"/>
</dbReference>
<dbReference type="CDD" id="cd18550">
    <property type="entry name" value="ABC_6TM_exporter_like"/>
    <property type="match status" value="1"/>
</dbReference>
<keyword evidence="5 14" id="KW-0067">ATP-binding</keyword>
<sequence>MQYMRYARTSGDGDNTKDAISKAAILRAWSFLAKYKRMLIVFVLLIGLGRLIDLAPPLITKSIIDTAIPKRSLSLLYLLVGAALAATVTSTTISVASRWISSKMGESLILDLRSALFAHLQRLPIAFYTKSQSGSIVSRLNNDVLGSQQAISIISSVFSDVLTLTFTLFIMLKLSPSATAIALVTMPLLVVVDRKLGRRIAPLARNQMKANAQLSNLTTERMNVSGALLVKLFGNVTRETHNYDYRAGKLRDSGIKLAVAGRLYGAAVSLIAALGVTGIYLIGGRLALDRQLTIGTLVALTQFATNLYTPITDLATLKVTLSQSLVSFDRVAEVLAVAPTVTDPEFPKAIKEIEGKIAFENVDFTYPDIETPFSEAPDVQPSTTVALESISFIVEPGTMTAIVGPSGAGKSTIASLISRLYDPDAGEISLDGINLREISLQDLSDHIGVVSQETFLFHDTVASNLRFARPDATNEELIAATKGAQIYQTIMEMPDGFDTLVGERGYRLSGGERQRLAIARVFLKKPEIVILDEATSHLDTENEAAVQSALFNLLSNRTSIVIAHRLSTIVAADQIVVIKSGKIAEKGQHAELLEKKGVYRDLFETQLVLKQ</sequence>
<evidence type="ECO:0000256" key="11">
    <source>
        <dbReference type="SAM" id="Phobius"/>
    </source>
</evidence>
<gene>
    <name evidence="14" type="ORF">AXFE_18970</name>
</gene>
<dbReference type="GO" id="GO:0005886">
    <property type="term" value="C:plasma membrane"/>
    <property type="evidence" value="ECO:0007669"/>
    <property type="project" value="UniProtKB-SubCell"/>
</dbReference>
<evidence type="ECO:0000256" key="1">
    <source>
        <dbReference type="ARBA" id="ARBA00004651"/>
    </source>
</evidence>
<accession>A0A0D8HHD0</accession>
<evidence type="ECO:0000256" key="4">
    <source>
        <dbReference type="ARBA" id="ARBA00022741"/>
    </source>
</evidence>
<feature type="domain" description="ABC transmembrane type-1" evidence="13">
    <location>
        <begin position="40"/>
        <end position="323"/>
    </location>
</feature>
<keyword evidence="4" id="KW-0547">Nucleotide-binding</keyword>
<reference evidence="14 15" key="1">
    <citation type="submission" date="2015-01" db="EMBL/GenBank/DDBJ databases">
        <title>Draft genome of the acidophilic iron oxidizer Acidithrix ferrooxidans strain Py-F3.</title>
        <authorList>
            <person name="Poehlein A."/>
            <person name="Eisen S."/>
            <person name="Schloemann M."/>
            <person name="Johnson B.D."/>
            <person name="Daniel R."/>
            <person name="Muehling M."/>
        </authorList>
    </citation>
    <scope>NUCLEOTIDE SEQUENCE [LARGE SCALE GENOMIC DNA]</scope>
    <source>
        <strain evidence="14 15">Py-F3</strain>
    </source>
</reference>
<dbReference type="PATRIC" id="fig|1280514.3.peg.2494"/>
<dbReference type="PANTHER" id="PTHR43394">
    <property type="entry name" value="ATP-DEPENDENT PERMEASE MDL1, MITOCHONDRIAL"/>
    <property type="match status" value="1"/>
</dbReference>
<dbReference type="Pfam" id="PF00664">
    <property type="entry name" value="ABC_membrane"/>
    <property type="match status" value="1"/>
</dbReference>
<evidence type="ECO:0000256" key="7">
    <source>
        <dbReference type="ARBA" id="ARBA00023136"/>
    </source>
</evidence>
<dbReference type="EMBL" id="JXYS01000060">
    <property type="protein sequence ID" value="KJF17264.1"/>
    <property type="molecule type" value="Genomic_DNA"/>
</dbReference>
<dbReference type="STRING" id="1280514.AXFE_18970"/>
<dbReference type="Pfam" id="PF00005">
    <property type="entry name" value="ABC_tran"/>
    <property type="match status" value="1"/>
</dbReference>
<keyword evidence="6 11" id="KW-1133">Transmembrane helix</keyword>
<dbReference type="Proteomes" id="UP000032360">
    <property type="component" value="Unassembled WGS sequence"/>
</dbReference>
<dbReference type="InterPro" id="IPR003593">
    <property type="entry name" value="AAA+_ATPase"/>
</dbReference>
<protein>
    <recommendedName>
        <fullName evidence="10">Fatty acid ABC transporter ATP-binding/permease protein</fullName>
    </recommendedName>
</protein>
<keyword evidence="7 11" id="KW-0472">Membrane</keyword>
<evidence type="ECO:0000256" key="10">
    <source>
        <dbReference type="ARBA" id="ARBA00071747"/>
    </source>
</evidence>
<keyword evidence="2" id="KW-0813">Transport</keyword>
<dbReference type="SMART" id="SM00382">
    <property type="entry name" value="AAA"/>
    <property type="match status" value="1"/>
</dbReference>
<evidence type="ECO:0000313" key="15">
    <source>
        <dbReference type="Proteomes" id="UP000032360"/>
    </source>
</evidence>
<dbReference type="Gene3D" id="1.20.1560.10">
    <property type="entry name" value="ABC transporter type 1, transmembrane domain"/>
    <property type="match status" value="1"/>
</dbReference>
<dbReference type="SUPFAM" id="SSF52540">
    <property type="entry name" value="P-loop containing nucleoside triphosphate hydrolases"/>
    <property type="match status" value="1"/>
</dbReference>
<comment type="similarity">
    <text evidence="9">Belongs to the ABC transporter superfamily. Lipid exporter (TC 3.A.1.106) family.</text>
</comment>
<dbReference type="InterPro" id="IPR039421">
    <property type="entry name" value="Type_1_exporter"/>
</dbReference>
<dbReference type="GO" id="GO:0015421">
    <property type="term" value="F:ABC-type oligopeptide transporter activity"/>
    <property type="evidence" value="ECO:0007669"/>
    <property type="project" value="TreeGrafter"/>
</dbReference>
<comment type="caution">
    <text evidence="14">The sequence shown here is derived from an EMBL/GenBank/DDBJ whole genome shotgun (WGS) entry which is preliminary data.</text>
</comment>
<dbReference type="PROSITE" id="PS50893">
    <property type="entry name" value="ABC_TRANSPORTER_2"/>
    <property type="match status" value="1"/>
</dbReference>
<evidence type="ECO:0000259" key="12">
    <source>
        <dbReference type="PROSITE" id="PS50893"/>
    </source>
</evidence>
<dbReference type="GO" id="GO:0016887">
    <property type="term" value="F:ATP hydrolysis activity"/>
    <property type="evidence" value="ECO:0007669"/>
    <property type="project" value="InterPro"/>
</dbReference>
<dbReference type="InterPro" id="IPR017871">
    <property type="entry name" value="ABC_transporter-like_CS"/>
</dbReference>
<keyword evidence="3 11" id="KW-0812">Transmembrane</keyword>
<dbReference type="InterPro" id="IPR027417">
    <property type="entry name" value="P-loop_NTPase"/>
</dbReference>